<dbReference type="Proteomes" id="UP000199451">
    <property type="component" value="Unassembled WGS sequence"/>
</dbReference>
<dbReference type="EMBL" id="FNHL01000002">
    <property type="protein sequence ID" value="SDM54063.1"/>
    <property type="molecule type" value="Genomic_DNA"/>
</dbReference>
<gene>
    <name evidence="2" type="ORF">SAMN04487949_2009</name>
</gene>
<keyword evidence="1" id="KW-1133">Transmembrane helix</keyword>
<evidence type="ECO:0008006" key="4">
    <source>
        <dbReference type="Google" id="ProtNLM"/>
    </source>
</evidence>
<dbReference type="AlphaFoldDB" id="A0A1G9U2L1"/>
<dbReference type="RefSeq" id="WP_089697273.1">
    <property type="nucleotide sequence ID" value="NZ_FNHL01000002.1"/>
</dbReference>
<evidence type="ECO:0000256" key="1">
    <source>
        <dbReference type="SAM" id="Phobius"/>
    </source>
</evidence>
<reference evidence="3" key="1">
    <citation type="submission" date="2016-10" db="EMBL/GenBank/DDBJ databases">
        <authorList>
            <person name="Varghese N."/>
            <person name="Submissions S."/>
        </authorList>
    </citation>
    <scope>NUCLEOTIDE SEQUENCE [LARGE SCALE GENOMIC DNA]</scope>
    <source>
        <strain evidence="3">CGMCC 1.10119</strain>
    </source>
</reference>
<keyword evidence="1" id="KW-0472">Membrane</keyword>
<protein>
    <recommendedName>
        <fullName evidence="4">CARDB protein</fullName>
    </recommendedName>
</protein>
<feature type="transmembrane region" description="Helical" evidence="1">
    <location>
        <begin position="497"/>
        <end position="516"/>
    </location>
</feature>
<dbReference type="Gene3D" id="2.60.40.10">
    <property type="entry name" value="Immunoglobulins"/>
    <property type="match status" value="2"/>
</dbReference>
<keyword evidence="1" id="KW-0812">Transmembrane</keyword>
<dbReference type="STRING" id="660521.SAMN04487949_2009"/>
<keyword evidence="3" id="KW-1185">Reference proteome</keyword>
<dbReference type="InterPro" id="IPR013783">
    <property type="entry name" value="Ig-like_fold"/>
</dbReference>
<evidence type="ECO:0000313" key="3">
    <source>
        <dbReference type="Proteomes" id="UP000199451"/>
    </source>
</evidence>
<proteinExistence type="predicted"/>
<sequence length="523" mass="54183">MKRVFVALLVLLSVTTVAGAVPDARLTVSDVTVAPEAPLVDERFTVTATVQNSAGSASAVDVDRVVLRGPDGQLDTAENVGALSAGDSVTVPLTARFDTPGVRTLELLVVGSDENNNDVRITRPVPVAVERAAPQIELDVADPAVDAETQVQLTVSNPAKTPVRNLVATFTDEGSLGEPVVGRATVPLLDAGETTTLNLTTVPTAAGLREVGVSLDYTTDAGTENTTTFARSVRVDRYVADAGIEIRPYVPETDSGEANVGDLQGLLTGGGGIGGGVGGGVTEGSQDGQSGQADPSRIEVVVTNFGSVPLDDVVVAPSAGNTSLPRQSISGPILPGEEATAVVDLRDIRTTEQVTVGVSYTAGVRTERSETTYTYRPEVGDIRITDVDLVRDDDGVVTVSANAVNVGRAEVTGLVVEVVDTDGVEPRYPQRDYFVGTVGGSDFAPFDLTATVNSTAETVPVRVTYQVDGVPYDRVYDLPYEGGSQNRSRLGLPGSTTLGAGVALLVAIPALVVLAARSGRFGR</sequence>
<organism evidence="2 3">
    <name type="scientific">Halogranum gelatinilyticum</name>
    <dbReference type="NCBI Taxonomy" id="660521"/>
    <lineage>
        <taxon>Archaea</taxon>
        <taxon>Methanobacteriati</taxon>
        <taxon>Methanobacteriota</taxon>
        <taxon>Stenosarchaea group</taxon>
        <taxon>Halobacteria</taxon>
        <taxon>Halobacteriales</taxon>
        <taxon>Haloferacaceae</taxon>
    </lineage>
</organism>
<dbReference type="OrthoDB" id="65070at2157"/>
<name>A0A1G9U2L1_9EURY</name>
<evidence type="ECO:0000313" key="2">
    <source>
        <dbReference type="EMBL" id="SDM54063.1"/>
    </source>
</evidence>
<dbReference type="PANTHER" id="PTHR35902">
    <property type="entry name" value="S-LAYER DOMAIN-LIKE PROTEIN-RELATED"/>
    <property type="match status" value="1"/>
</dbReference>
<accession>A0A1G9U2L1</accession>
<dbReference type="PANTHER" id="PTHR35902:SF6">
    <property type="entry name" value="CONSERVED WITHIN P. AEROPHILUM"/>
    <property type="match status" value="1"/>
</dbReference>